<dbReference type="SUPFAM" id="SSF64307">
    <property type="entry name" value="SirA-like"/>
    <property type="match status" value="1"/>
</dbReference>
<sequence length="74" mass="8377">MDSSLDARGLLCPMPVVRARQAMQDLDAGDVLEILATDRGSVTDIPAWCESQEHQLLHWEEQDGVFRYYVRKGS</sequence>
<dbReference type="STRING" id="1555112.LIP_3415"/>
<dbReference type="AlphaFoldDB" id="A0A0K2SQF6"/>
<accession>A0A0K2SQF6</accession>
<protein>
    <recommendedName>
        <fullName evidence="2">UPF0033 domain-containing protein</fullName>
    </recommendedName>
</protein>
<evidence type="ECO:0000313" key="3">
    <source>
        <dbReference type="EMBL" id="BAS29227.1"/>
    </source>
</evidence>
<dbReference type="InterPro" id="IPR036868">
    <property type="entry name" value="TusA-like_sf"/>
</dbReference>
<evidence type="ECO:0000313" key="4">
    <source>
        <dbReference type="Proteomes" id="UP000065807"/>
    </source>
</evidence>
<organism evidence="3 4">
    <name type="scientific">Limnochorda pilosa</name>
    <dbReference type="NCBI Taxonomy" id="1555112"/>
    <lineage>
        <taxon>Bacteria</taxon>
        <taxon>Bacillati</taxon>
        <taxon>Bacillota</taxon>
        <taxon>Limnochordia</taxon>
        <taxon>Limnochordales</taxon>
        <taxon>Limnochordaceae</taxon>
        <taxon>Limnochorda</taxon>
    </lineage>
</organism>
<proteinExistence type="inferred from homology"/>
<dbReference type="InterPro" id="IPR001455">
    <property type="entry name" value="TusA-like"/>
</dbReference>
<dbReference type="KEGG" id="lpil:LIP_3415"/>
<name>A0A0K2SQF6_LIMPI</name>
<evidence type="ECO:0000259" key="2">
    <source>
        <dbReference type="PROSITE" id="PS01148"/>
    </source>
</evidence>
<dbReference type="PROSITE" id="PS01148">
    <property type="entry name" value="UPF0033"/>
    <property type="match status" value="1"/>
</dbReference>
<gene>
    <name evidence="3" type="ORF">LIP_3415</name>
</gene>
<dbReference type="CDD" id="cd00291">
    <property type="entry name" value="SirA_YedF_YeeD"/>
    <property type="match status" value="1"/>
</dbReference>
<dbReference type="Proteomes" id="UP000065807">
    <property type="component" value="Chromosome"/>
</dbReference>
<keyword evidence="4" id="KW-1185">Reference proteome</keyword>
<dbReference type="PANTHER" id="PTHR33279:SF6">
    <property type="entry name" value="SULFUR CARRIER PROTEIN YEDF-RELATED"/>
    <property type="match status" value="1"/>
</dbReference>
<reference evidence="4" key="1">
    <citation type="submission" date="2015-07" db="EMBL/GenBank/DDBJ databases">
        <title>Complete genome sequence and phylogenetic analysis of Limnochorda pilosa.</title>
        <authorList>
            <person name="Watanabe M."/>
            <person name="Kojima H."/>
            <person name="Fukui M."/>
        </authorList>
    </citation>
    <scope>NUCLEOTIDE SEQUENCE [LARGE SCALE GENOMIC DNA]</scope>
    <source>
        <strain evidence="4">HC45</strain>
    </source>
</reference>
<dbReference type="Gene3D" id="3.30.110.40">
    <property type="entry name" value="TusA-like domain"/>
    <property type="match status" value="1"/>
</dbReference>
<comment type="similarity">
    <text evidence="1">Belongs to the sulfur carrier protein TusA family.</text>
</comment>
<feature type="domain" description="UPF0033" evidence="2">
    <location>
        <begin position="5"/>
        <end position="29"/>
    </location>
</feature>
<evidence type="ECO:0000256" key="1">
    <source>
        <dbReference type="ARBA" id="ARBA00008984"/>
    </source>
</evidence>
<dbReference type="Pfam" id="PF01206">
    <property type="entry name" value="TusA"/>
    <property type="match status" value="1"/>
</dbReference>
<reference evidence="4" key="2">
    <citation type="journal article" date="2016" name="Int. J. Syst. Evol. Microbiol.">
        <title>Complete genome sequence and cell structure of Limnochorda pilosa, a Gram-negative spore-former within the phylum Firmicutes.</title>
        <authorList>
            <person name="Watanabe M."/>
            <person name="Kojima H."/>
            <person name="Fukui M."/>
        </authorList>
    </citation>
    <scope>NUCLEOTIDE SEQUENCE [LARGE SCALE GENOMIC DNA]</scope>
    <source>
        <strain evidence="4">HC45</strain>
    </source>
</reference>
<dbReference type="PANTHER" id="PTHR33279">
    <property type="entry name" value="SULFUR CARRIER PROTEIN YEDF-RELATED"/>
    <property type="match status" value="1"/>
</dbReference>
<dbReference type="EMBL" id="AP014924">
    <property type="protein sequence ID" value="BAS29227.1"/>
    <property type="molecule type" value="Genomic_DNA"/>
</dbReference>